<comment type="pathway">
    <text evidence="1">Cofactor biosynthesis; tetrahydrofolate biosynthesis; 5,6,7,8-tetrahydrofolate from 7,8-dihydrofolate: step 1/1.</text>
</comment>
<evidence type="ECO:0000313" key="8">
    <source>
        <dbReference type="Proteomes" id="UP000223102"/>
    </source>
</evidence>
<dbReference type="InterPro" id="IPR001796">
    <property type="entry name" value="DHFR_dom"/>
</dbReference>
<dbReference type="GO" id="GO:0004146">
    <property type="term" value="F:dihydrofolate reductase activity"/>
    <property type="evidence" value="ECO:0007669"/>
    <property type="project" value="UniProtKB-EC"/>
</dbReference>
<dbReference type="GO" id="GO:0006730">
    <property type="term" value="P:one-carbon metabolic process"/>
    <property type="evidence" value="ECO:0007669"/>
    <property type="project" value="UniProtKB-KW"/>
</dbReference>
<dbReference type="EMBL" id="KT070867">
    <property type="protein sequence ID" value="AKQ08495.1"/>
    <property type="molecule type" value="Genomic_DNA"/>
</dbReference>
<proteinExistence type="predicted"/>
<evidence type="ECO:0000259" key="6">
    <source>
        <dbReference type="PROSITE" id="PS51330"/>
    </source>
</evidence>
<evidence type="ECO:0000256" key="2">
    <source>
        <dbReference type="ARBA" id="ARBA00012856"/>
    </source>
</evidence>
<evidence type="ECO:0000256" key="3">
    <source>
        <dbReference type="ARBA" id="ARBA00022563"/>
    </source>
</evidence>
<dbReference type="EC" id="1.5.1.3" evidence="2"/>
<evidence type="ECO:0000256" key="4">
    <source>
        <dbReference type="ARBA" id="ARBA00022857"/>
    </source>
</evidence>
<dbReference type="Pfam" id="PF00186">
    <property type="entry name" value="DHFR_1"/>
    <property type="match status" value="1"/>
</dbReference>
<dbReference type="PANTHER" id="PTHR48069">
    <property type="entry name" value="DIHYDROFOLATE REDUCTASE"/>
    <property type="match status" value="1"/>
</dbReference>
<dbReference type="SUPFAM" id="SSF53597">
    <property type="entry name" value="Dihydrofolate reductase-like"/>
    <property type="match status" value="1"/>
</dbReference>
<dbReference type="CDD" id="cd00209">
    <property type="entry name" value="DHFR"/>
    <property type="match status" value="1"/>
</dbReference>
<dbReference type="GO" id="GO:0050661">
    <property type="term" value="F:NADP binding"/>
    <property type="evidence" value="ECO:0007669"/>
    <property type="project" value="InterPro"/>
</dbReference>
<dbReference type="Proteomes" id="UP000223102">
    <property type="component" value="Segment"/>
</dbReference>
<dbReference type="InterPro" id="IPR012259">
    <property type="entry name" value="DHFR"/>
</dbReference>
<dbReference type="GO" id="GO:0046452">
    <property type="term" value="P:dihydrofolate metabolic process"/>
    <property type="evidence" value="ECO:0007669"/>
    <property type="project" value="TreeGrafter"/>
</dbReference>
<feature type="domain" description="DHFR" evidence="6">
    <location>
        <begin position="1"/>
        <end position="161"/>
    </location>
</feature>
<accession>A0A218KC58</accession>
<evidence type="ECO:0000256" key="5">
    <source>
        <dbReference type="ARBA" id="ARBA00023002"/>
    </source>
</evidence>
<dbReference type="PRINTS" id="PR00070">
    <property type="entry name" value="DHFR"/>
</dbReference>
<dbReference type="GO" id="GO:0046655">
    <property type="term" value="P:folic acid metabolic process"/>
    <property type="evidence" value="ECO:0007669"/>
    <property type="project" value="TreeGrafter"/>
</dbReference>
<name>A0A218KC58_9CAUD</name>
<evidence type="ECO:0000256" key="1">
    <source>
        <dbReference type="ARBA" id="ARBA00004903"/>
    </source>
</evidence>
<sequence>MITLIANMEINGGIGDNEGNLLFDLPRDMQHFKSATSGKVVVMGRKTWDSLPKKPLPKRKNYVLTRDENFKPDGAKVLHSVDEILELSKGRDVFIIGGGEVYNQLMPHADRLIITHVHTVNYDARVFFPDFTAREWHLVHAEQNEADEKHEHSFTFATYTRRTDVEPEEQKVIEVESN</sequence>
<dbReference type="PROSITE" id="PS51330">
    <property type="entry name" value="DHFR_2"/>
    <property type="match status" value="1"/>
</dbReference>
<protein>
    <recommendedName>
        <fullName evidence="2">dihydrofolate reductase</fullName>
        <ecNumber evidence="2">1.5.1.3</ecNumber>
    </recommendedName>
</protein>
<dbReference type="GO" id="GO:0046654">
    <property type="term" value="P:tetrahydrofolate biosynthetic process"/>
    <property type="evidence" value="ECO:0007669"/>
    <property type="project" value="InterPro"/>
</dbReference>
<keyword evidence="4" id="KW-0521">NADP</keyword>
<keyword evidence="8" id="KW-1185">Reference proteome</keyword>
<organism evidence="7 8">
    <name type="scientific">Bacillus phage PBC2</name>
    <dbReference type="NCBI Taxonomy" id="1675029"/>
    <lineage>
        <taxon>Viruses</taxon>
        <taxon>Duplodnaviria</taxon>
        <taxon>Heunggongvirae</taxon>
        <taxon>Uroviricota</taxon>
        <taxon>Caudoviricetes</taxon>
        <taxon>Andregratiavirinae</taxon>
        <taxon>Haetaevirus</taxon>
        <taxon>Haetaevirus PBC2</taxon>
    </lineage>
</organism>
<evidence type="ECO:0000313" key="7">
    <source>
        <dbReference type="EMBL" id="AKQ08495.1"/>
    </source>
</evidence>
<keyword evidence="3" id="KW-0554">One-carbon metabolism</keyword>
<gene>
    <name evidence="7" type="ORF">PBC2_180</name>
</gene>
<dbReference type="Gene3D" id="3.40.430.10">
    <property type="entry name" value="Dihydrofolate Reductase, subunit A"/>
    <property type="match status" value="1"/>
</dbReference>
<keyword evidence="5" id="KW-0560">Oxidoreductase</keyword>
<reference evidence="7 8" key="1">
    <citation type="submission" date="2015-06" db="EMBL/GenBank/DDBJ databases">
        <title>Complete genome sequence of Bacillus cereus phage PBC2.</title>
        <authorList>
            <person name="Kong M."/>
            <person name="Ryu S."/>
        </authorList>
    </citation>
    <scope>NUCLEOTIDE SEQUENCE [LARGE SCALE GENOMIC DNA]</scope>
</reference>
<dbReference type="PIRSF" id="PIRSF000194">
    <property type="entry name" value="DHFR"/>
    <property type="match status" value="1"/>
</dbReference>
<dbReference type="InterPro" id="IPR024072">
    <property type="entry name" value="DHFR-like_dom_sf"/>
</dbReference>
<dbReference type="PANTHER" id="PTHR48069:SF3">
    <property type="entry name" value="DIHYDROFOLATE REDUCTASE"/>
    <property type="match status" value="1"/>
</dbReference>